<evidence type="ECO:0000313" key="2">
    <source>
        <dbReference type="Proteomes" id="UP000027265"/>
    </source>
</evidence>
<protein>
    <recommendedName>
        <fullName evidence="3">F-box domain-containing protein</fullName>
    </recommendedName>
</protein>
<dbReference type="Gene3D" id="3.80.10.10">
    <property type="entry name" value="Ribonuclease Inhibitor"/>
    <property type="match status" value="1"/>
</dbReference>
<evidence type="ECO:0000313" key="1">
    <source>
        <dbReference type="EMBL" id="KDQ64153.1"/>
    </source>
</evidence>
<name>A0A067QAR6_9AGAM</name>
<organism evidence="1 2">
    <name type="scientific">Jaapia argillacea MUCL 33604</name>
    <dbReference type="NCBI Taxonomy" id="933084"/>
    <lineage>
        <taxon>Eukaryota</taxon>
        <taxon>Fungi</taxon>
        <taxon>Dikarya</taxon>
        <taxon>Basidiomycota</taxon>
        <taxon>Agaricomycotina</taxon>
        <taxon>Agaricomycetes</taxon>
        <taxon>Agaricomycetidae</taxon>
        <taxon>Jaapiales</taxon>
        <taxon>Jaapiaceae</taxon>
        <taxon>Jaapia</taxon>
    </lineage>
</organism>
<dbReference type="AlphaFoldDB" id="A0A067QAR6"/>
<gene>
    <name evidence="1" type="ORF">JAAARDRAFT_217785</name>
</gene>
<accession>A0A067QAR6</accession>
<dbReference type="Proteomes" id="UP000027265">
    <property type="component" value="Unassembled WGS sequence"/>
</dbReference>
<dbReference type="InterPro" id="IPR032675">
    <property type="entry name" value="LRR_dom_sf"/>
</dbReference>
<dbReference type="EMBL" id="KL197709">
    <property type="protein sequence ID" value="KDQ64153.1"/>
    <property type="molecule type" value="Genomic_DNA"/>
</dbReference>
<dbReference type="HOGENOM" id="CLU_1019641_0_0_1"/>
<keyword evidence="2" id="KW-1185">Reference proteome</keyword>
<reference evidence="2" key="1">
    <citation type="journal article" date="2014" name="Proc. Natl. Acad. Sci. U.S.A.">
        <title>Extensive sampling of basidiomycete genomes demonstrates inadequacy of the white-rot/brown-rot paradigm for wood decay fungi.</title>
        <authorList>
            <person name="Riley R."/>
            <person name="Salamov A.A."/>
            <person name="Brown D.W."/>
            <person name="Nagy L.G."/>
            <person name="Floudas D."/>
            <person name="Held B.W."/>
            <person name="Levasseur A."/>
            <person name="Lombard V."/>
            <person name="Morin E."/>
            <person name="Otillar R."/>
            <person name="Lindquist E.A."/>
            <person name="Sun H."/>
            <person name="LaButti K.M."/>
            <person name="Schmutz J."/>
            <person name="Jabbour D."/>
            <person name="Luo H."/>
            <person name="Baker S.E."/>
            <person name="Pisabarro A.G."/>
            <person name="Walton J.D."/>
            <person name="Blanchette R.A."/>
            <person name="Henrissat B."/>
            <person name="Martin F."/>
            <person name="Cullen D."/>
            <person name="Hibbett D.S."/>
            <person name="Grigoriev I.V."/>
        </authorList>
    </citation>
    <scope>NUCLEOTIDE SEQUENCE [LARGE SCALE GENOMIC DNA]</scope>
    <source>
        <strain evidence="2">MUCL 33604</strain>
    </source>
</reference>
<dbReference type="InParanoid" id="A0A067QAR6"/>
<dbReference type="SUPFAM" id="SSF52047">
    <property type="entry name" value="RNI-like"/>
    <property type="match status" value="1"/>
</dbReference>
<sequence>MLLHLTVLAHLRKLHICAKSTTCPNLSFFPPAIEFPVLEELSLECTFVDKALGWPRLPALTHLRLQNFDVVEGPLIPKDLPSLRWVELIAVGSQDGTENLVEALYGYADVLERLAISLGCVTTPIVLEISRLKRLKHLALDYNAFIVPPPIPIGTIAVQPGLMIDRLPPTLITLDVLDVIGMFREFRDVDPRWHSTSVVQKVVSDGLVRIFSGGRDSVPCLEALYIEGDGNLWEQSRDELSLSCNALGVKFETLLYGVDPLPFTDGTGLGEQRSHKLGWPSLLDISTLCATTGVAAGPPSAAFV</sequence>
<evidence type="ECO:0008006" key="3">
    <source>
        <dbReference type="Google" id="ProtNLM"/>
    </source>
</evidence>
<proteinExistence type="predicted"/>